<organism evidence="2 3">
    <name type="scientific">Cupriavidus basilensis OR16</name>
    <dbReference type="NCBI Taxonomy" id="1127483"/>
    <lineage>
        <taxon>Bacteria</taxon>
        <taxon>Pseudomonadati</taxon>
        <taxon>Pseudomonadota</taxon>
        <taxon>Betaproteobacteria</taxon>
        <taxon>Burkholderiales</taxon>
        <taxon>Burkholderiaceae</taxon>
        <taxon>Cupriavidus</taxon>
    </lineage>
</organism>
<sequence length="174" mass="18520">MSIKRSGLAGSSWNSPDHGFGHAIEQVGGHRGTGAGIQRLAPAQQALLADHGDLDAALDSVHVLEAAVMRDVGRLAGPRRDGAEARDHHKAITVGLCLERRAIGQQRGDAGAVVLRQRHVGVDKMQELAVHRFDVGVDLLEGGEQALLAKGGKRQCTGEAREMRHGLSGREGRR</sequence>
<accession>H1SB14</accession>
<name>H1SB14_9BURK</name>
<evidence type="ECO:0000313" key="2">
    <source>
        <dbReference type="EMBL" id="EHP40252.1"/>
    </source>
</evidence>
<dbReference type="EMBL" id="AHJE01000069">
    <property type="protein sequence ID" value="EHP40252.1"/>
    <property type="molecule type" value="Genomic_DNA"/>
</dbReference>
<feature type="region of interest" description="Disordered" evidence="1">
    <location>
        <begin position="1"/>
        <end position="27"/>
    </location>
</feature>
<proteinExistence type="predicted"/>
<protein>
    <submittedName>
        <fullName evidence="2">Uncharacterized protein</fullName>
    </submittedName>
</protein>
<comment type="caution">
    <text evidence="2">The sequence shown here is derived from an EMBL/GenBank/DDBJ whole genome shotgun (WGS) entry which is preliminary data.</text>
</comment>
<gene>
    <name evidence="2" type="ORF">OR16_26678</name>
</gene>
<evidence type="ECO:0000256" key="1">
    <source>
        <dbReference type="SAM" id="MobiDB-lite"/>
    </source>
</evidence>
<dbReference type="AlphaFoldDB" id="H1SB14"/>
<reference evidence="2 3" key="1">
    <citation type="journal article" date="2012" name="J. Bacteriol.">
        <title>De Novo Genome Project of Cupriavidus basilensis OR16.</title>
        <authorList>
            <person name="Cserhati M."/>
            <person name="Kriszt B."/>
            <person name="Szoboszlay S."/>
            <person name="Toth A."/>
            <person name="Szabo I."/>
            <person name="Tancsics A."/>
            <person name="Nagy I."/>
            <person name="Horvath B."/>
            <person name="Nagy I."/>
            <person name="Kukolya J."/>
        </authorList>
    </citation>
    <scope>NUCLEOTIDE SEQUENCE [LARGE SCALE GENOMIC DNA]</scope>
    <source>
        <strain evidence="2 3">OR16</strain>
    </source>
</reference>
<dbReference type="Proteomes" id="UP000005808">
    <property type="component" value="Unassembled WGS sequence"/>
</dbReference>
<evidence type="ECO:0000313" key="3">
    <source>
        <dbReference type="Proteomes" id="UP000005808"/>
    </source>
</evidence>